<gene>
    <name evidence="8" type="ORF">EDD32_2830</name>
</gene>
<keyword evidence="6" id="KW-1003">Cell membrane</keyword>
<reference evidence="8 9" key="1">
    <citation type="submission" date="2018-11" db="EMBL/GenBank/DDBJ databases">
        <title>Sequencing the genomes of 1000 actinobacteria strains.</title>
        <authorList>
            <person name="Klenk H.-P."/>
        </authorList>
    </citation>
    <scope>NUCLEOTIDE SEQUENCE [LARGE SCALE GENOMIC DNA]</scope>
    <source>
        <strain evidence="8 9">DSM 14418</strain>
    </source>
</reference>
<dbReference type="EMBL" id="RKRA01000001">
    <property type="protein sequence ID" value="RPF28307.1"/>
    <property type="molecule type" value="Genomic_DNA"/>
</dbReference>
<feature type="transmembrane region" description="Helical" evidence="6">
    <location>
        <begin position="154"/>
        <end position="179"/>
    </location>
</feature>
<dbReference type="GO" id="GO:0140359">
    <property type="term" value="F:ABC-type transporter activity"/>
    <property type="evidence" value="ECO:0007669"/>
    <property type="project" value="InterPro"/>
</dbReference>
<keyword evidence="3 6" id="KW-1133">Transmembrane helix</keyword>
<dbReference type="Proteomes" id="UP000280726">
    <property type="component" value="Unassembled WGS sequence"/>
</dbReference>
<dbReference type="PANTHER" id="PTHR43229">
    <property type="entry name" value="NODULATION PROTEIN J"/>
    <property type="match status" value="1"/>
</dbReference>
<accession>A0A3N4Z7M2</accession>
<evidence type="ECO:0000256" key="3">
    <source>
        <dbReference type="ARBA" id="ARBA00022989"/>
    </source>
</evidence>
<dbReference type="InterPro" id="IPR013525">
    <property type="entry name" value="ABC2_TM"/>
</dbReference>
<keyword evidence="9" id="KW-1185">Reference proteome</keyword>
<evidence type="ECO:0000313" key="8">
    <source>
        <dbReference type="EMBL" id="RPF28307.1"/>
    </source>
</evidence>
<sequence>MITTPAVRMTTDAEMPRWSTARIYVTEARHEFLKLIRIPIFAVSTIALPVMFYVLFGLAFGGGDEAGGVGRSTYMLATYGTFGVIGAALFGFGVSVALERGQGWVRLKRVSPMPPQAYFVAKVVMSVTVSALIIGALFVLGATLGGVRMPATQWIGLGLVLLIGALPFSAMGLAFGYLVGPNSAPAMLNLVYLPMAFASGLWIPIHQLPAFVQGIAPALPPYHFAQLALGTVGASESGAPTMHAAVLLAFTAFFLAVAVWGFRRDEGRTYG</sequence>
<dbReference type="GO" id="GO:0046677">
    <property type="term" value="P:response to antibiotic"/>
    <property type="evidence" value="ECO:0007669"/>
    <property type="project" value="UniProtKB-KW"/>
</dbReference>
<dbReference type="InterPro" id="IPR051784">
    <property type="entry name" value="Nod_factor_ABC_transporter"/>
</dbReference>
<dbReference type="InterPro" id="IPR000412">
    <property type="entry name" value="ABC_2_transport"/>
</dbReference>
<evidence type="ECO:0000313" key="9">
    <source>
        <dbReference type="Proteomes" id="UP000280726"/>
    </source>
</evidence>
<feature type="domain" description="ABC transmembrane type-2" evidence="7">
    <location>
        <begin position="40"/>
        <end position="265"/>
    </location>
</feature>
<comment type="similarity">
    <text evidence="6">Belongs to the ABC-2 integral membrane protein family.</text>
</comment>
<dbReference type="InterPro" id="IPR047817">
    <property type="entry name" value="ABC2_TM_bact-type"/>
</dbReference>
<dbReference type="AlphaFoldDB" id="A0A3N4Z7M2"/>
<name>A0A3N4Z7M2_9MICO</name>
<dbReference type="PANTHER" id="PTHR43229:SF2">
    <property type="entry name" value="NODULATION PROTEIN J"/>
    <property type="match status" value="1"/>
</dbReference>
<evidence type="ECO:0000256" key="5">
    <source>
        <dbReference type="ARBA" id="ARBA00023251"/>
    </source>
</evidence>
<dbReference type="PIRSF" id="PIRSF006648">
    <property type="entry name" value="DrrB"/>
    <property type="match status" value="1"/>
</dbReference>
<protein>
    <recommendedName>
        <fullName evidence="6">Transport permease protein</fullName>
    </recommendedName>
</protein>
<feature type="transmembrane region" description="Helical" evidence="6">
    <location>
        <begin position="38"/>
        <end position="56"/>
    </location>
</feature>
<feature type="transmembrane region" description="Helical" evidence="6">
    <location>
        <begin position="186"/>
        <end position="205"/>
    </location>
</feature>
<organism evidence="8 9">
    <name type="scientific">Georgenia muralis</name>
    <dbReference type="NCBI Taxonomy" id="154117"/>
    <lineage>
        <taxon>Bacteria</taxon>
        <taxon>Bacillati</taxon>
        <taxon>Actinomycetota</taxon>
        <taxon>Actinomycetes</taxon>
        <taxon>Micrococcales</taxon>
        <taxon>Bogoriellaceae</taxon>
        <taxon>Georgenia</taxon>
    </lineage>
</organism>
<evidence type="ECO:0000256" key="6">
    <source>
        <dbReference type="RuleBase" id="RU361157"/>
    </source>
</evidence>
<evidence type="ECO:0000256" key="1">
    <source>
        <dbReference type="ARBA" id="ARBA00004141"/>
    </source>
</evidence>
<keyword evidence="2 6" id="KW-0812">Transmembrane</keyword>
<keyword evidence="5" id="KW-0046">Antibiotic resistance</keyword>
<comment type="subcellular location">
    <subcellularLocation>
        <location evidence="6">Cell membrane</location>
        <topology evidence="6">Multi-pass membrane protein</topology>
    </subcellularLocation>
    <subcellularLocation>
        <location evidence="1">Membrane</location>
        <topology evidence="1">Multi-pass membrane protein</topology>
    </subcellularLocation>
</comment>
<comment type="caution">
    <text evidence="8">The sequence shown here is derived from an EMBL/GenBank/DDBJ whole genome shotgun (WGS) entry which is preliminary data.</text>
</comment>
<evidence type="ECO:0000256" key="4">
    <source>
        <dbReference type="ARBA" id="ARBA00023136"/>
    </source>
</evidence>
<feature type="transmembrane region" description="Helical" evidence="6">
    <location>
        <begin position="242"/>
        <end position="262"/>
    </location>
</feature>
<feature type="transmembrane region" description="Helical" evidence="6">
    <location>
        <begin position="119"/>
        <end position="142"/>
    </location>
</feature>
<evidence type="ECO:0000259" key="7">
    <source>
        <dbReference type="PROSITE" id="PS51012"/>
    </source>
</evidence>
<dbReference type="OrthoDB" id="9786643at2"/>
<keyword evidence="6" id="KW-0813">Transport</keyword>
<proteinExistence type="inferred from homology"/>
<dbReference type="GO" id="GO:0043190">
    <property type="term" value="C:ATP-binding cassette (ABC) transporter complex"/>
    <property type="evidence" value="ECO:0007669"/>
    <property type="project" value="InterPro"/>
</dbReference>
<dbReference type="PROSITE" id="PS51012">
    <property type="entry name" value="ABC_TM2"/>
    <property type="match status" value="1"/>
</dbReference>
<evidence type="ECO:0000256" key="2">
    <source>
        <dbReference type="ARBA" id="ARBA00022692"/>
    </source>
</evidence>
<dbReference type="Pfam" id="PF01061">
    <property type="entry name" value="ABC2_membrane"/>
    <property type="match status" value="1"/>
</dbReference>
<keyword evidence="4 6" id="KW-0472">Membrane</keyword>
<feature type="transmembrane region" description="Helical" evidence="6">
    <location>
        <begin position="76"/>
        <end position="98"/>
    </location>
</feature>
<dbReference type="RefSeq" id="WP_123918437.1">
    <property type="nucleotide sequence ID" value="NZ_RKRA01000001.1"/>
</dbReference>